<reference evidence="11 12" key="1">
    <citation type="submission" date="2019-08" db="EMBL/GenBank/DDBJ databases">
        <title>The genome sequence of a newly discovered highly antifungal drug resistant Aspergillus species, Aspergillus tanneri NIH 1004.</title>
        <authorList>
            <person name="Mounaud S."/>
            <person name="Singh I."/>
            <person name="Joardar V."/>
            <person name="Pakala S."/>
            <person name="Pakala S."/>
            <person name="Venepally P."/>
            <person name="Chung J.K."/>
            <person name="Losada L."/>
            <person name="Nierman W.C."/>
        </authorList>
    </citation>
    <scope>NUCLEOTIDE SEQUENCE [LARGE SCALE GENOMIC DNA]</scope>
    <source>
        <strain evidence="11 12">NIH1004</strain>
    </source>
</reference>
<dbReference type="PANTHER" id="PTHR46179">
    <property type="entry name" value="ZINC FINGER PROTEIN"/>
    <property type="match status" value="1"/>
</dbReference>
<dbReference type="SMART" id="SM00355">
    <property type="entry name" value="ZnF_C2H2"/>
    <property type="match status" value="3"/>
</dbReference>
<dbReference type="GO" id="GO:0008270">
    <property type="term" value="F:zinc ion binding"/>
    <property type="evidence" value="ECO:0007669"/>
    <property type="project" value="UniProtKB-KW"/>
</dbReference>
<dbReference type="Gene3D" id="3.30.160.60">
    <property type="entry name" value="Classic Zinc Finger"/>
    <property type="match status" value="1"/>
</dbReference>
<dbReference type="GO" id="GO:0006357">
    <property type="term" value="P:regulation of transcription by RNA polymerase II"/>
    <property type="evidence" value="ECO:0007669"/>
    <property type="project" value="TreeGrafter"/>
</dbReference>
<name>A0A5M9MFZ0_9EURO</name>
<keyword evidence="2" id="KW-0479">Metal-binding</keyword>
<dbReference type="Proteomes" id="UP000324241">
    <property type="component" value="Unassembled WGS sequence"/>
</dbReference>
<dbReference type="AlphaFoldDB" id="A0A5M9MFZ0"/>
<evidence type="ECO:0000256" key="5">
    <source>
        <dbReference type="ARBA" id="ARBA00023015"/>
    </source>
</evidence>
<dbReference type="EMBL" id="QUQM01000007">
    <property type="protein sequence ID" value="KAA8645882.1"/>
    <property type="molecule type" value="Genomic_DNA"/>
</dbReference>
<keyword evidence="7" id="KW-0539">Nucleus</keyword>
<evidence type="ECO:0000256" key="4">
    <source>
        <dbReference type="ARBA" id="ARBA00022833"/>
    </source>
</evidence>
<evidence type="ECO:0000256" key="2">
    <source>
        <dbReference type="ARBA" id="ARBA00022723"/>
    </source>
</evidence>
<evidence type="ECO:0000256" key="3">
    <source>
        <dbReference type="ARBA" id="ARBA00022771"/>
    </source>
</evidence>
<keyword evidence="5" id="KW-0805">Transcription regulation</keyword>
<feature type="domain" description="C2H2-type" evidence="10">
    <location>
        <begin position="422"/>
        <end position="449"/>
    </location>
</feature>
<dbReference type="PANTHER" id="PTHR46179:SF13">
    <property type="entry name" value="C2H2-TYPE DOMAIN-CONTAINING PROTEIN"/>
    <property type="match status" value="1"/>
</dbReference>
<evidence type="ECO:0000256" key="8">
    <source>
        <dbReference type="PROSITE-ProRule" id="PRU00042"/>
    </source>
</evidence>
<keyword evidence="6" id="KW-0804">Transcription</keyword>
<evidence type="ECO:0000256" key="6">
    <source>
        <dbReference type="ARBA" id="ARBA00023163"/>
    </source>
</evidence>
<comment type="subcellular location">
    <subcellularLocation>
        <location evidence="1">Nucleus</location>
    </subcellularLocation>
</comment>
<protein>
    <submittedName>
        <fullName evidence="11">Copper-binding transcription factor</fullName>
    </submittedName>
</protein>
<dbReference type="RefSeq" id="XP_033425243.1">
    <property type="nucleotide sequence ID" value="XM_033571928.1"/>
</dbReference>
<gene>
    <name evidence="11" type="primary">ACE1</name>
    <name evidence="11" type="ORF">ATNIH1004_007303</name>
</gene>
<dbReference type="GO" id="GO:0005634">
    <property type="term" value="C:nucleus"/>
    <property type="evidence" value="ECO:0007669"/>
    <property type="project" value="UniProtKB-SubCell"/>
</dbReference>
<evidence type="ECO:0000259" key="10">
    <source>
        <dbReference type="PROSITE" id="PS50157"/>
    </source>
</evidence>
<dbReference type="OrthoDB" id="9368434at2759"/>
<keyword evidence="3 8" id="KW-0863">Zinc-finger</keyword>
<accession>A0A5M9MFZ0</accession>
<organism evidence="11 12">
    <name type="scientific">Aspergillus tanneri</name>
    <dbReference type="NCBI Taxonomy" id="1220188"/>
    <lineage>
        <taxon>Eukaryota</taxon>
        <taxon>Fungi</taxon>
        <taxon>Dikarya</taxon>
        <taxon>Ascomycota</taxon>
        <taxon>Pezizomycotina</taxon>
        <taxon>Eurotiomycetes</taxon>
        <taxon>Eurotiomycetidae</taxon>
        <taxon>Eurotiales</taxon>
        <taxon>Aspergillaceae</taxon>
        <taxon>Aspergillus</taxon>
        <taxon>Aspergillus subgen. Circumdati</taxon>
    </lineage>
</organism>
<dbReference type="PROSITE" id="PS00028">
    <property type="entry name" value="ZINC_FINGER_C2H2_1"/>
    <property type="match status" value="1"/>
</dbReference>
<dbReference type="PROSITE" id="PS50157">
    <property type="entry name" value="ZINC_FINGER_C2H2_2"/>
    <property type="match status" value="1"/>
</dbReference>
<feature type="compositionally biased region" description="Low complexity" evidence="9">
    <location>
        <begin position="19"/>
        <end position="33"/>
    </location>
</feature>
<feature type="region of interest" description="Disordered" evidence="9">
    <location>
        <begin position="100"/>
        <end position="153"/>
    </location>
</feature>
<comment type="caution">
    <text evidence="11">The sequence shown here is derived from an EMBL/GenBank/DDBJ whole genome shotgun (WGS) entry which is preliminary data.</text>
</comment>
<dbReference type="InterPro" id="IPR013087">
    <property type="entry name" value="Znf_C2H2_type"/>
</dbReference>
<evidence type="ECO:0000313" key="12">
    <source>
        <dbReference type="Proteomes" id="UP000324241"/>
    </source>
</evidence>
<evidence type="ECO:0000313" key="11">
    <source>
        <dbReference type="EMBL" id="KAA8645882.1"/>
    </source>
</evidence>
<feature type="region of interest" description="Disordered" evidence="9">
    <location>
        <begin position="1"/>
        <end position="66"/>
    </location>
</feature>
<evidence type="ECO:0000256" key="1">
    <source>
        <dbReference type="ARBA" id="ARBA00004123"/>
    </source>
</evidence>
<dbReference type="GeneID" id="54330005"/>
<evidence type="ECO:0000256" key="9">
    <source>
        <dbReference type="SAM" id="MobiDB-lite"/>
    </source>
</evidence>
<proteinExistence type="predicted"/>
<dbReference type="InterPro" id="IPR051061">
    <property type="entry name" value="Zinc_finger_trans_reg"/>
</dbReference>
<evidence type="ECO:0000256" key="7">
    <source>
        <dbReference type="ARBA" id="ARBA00023242"/>
    </source>
</evidence>
<feature type="region of interest" description="Disordered" evidence="9">
    <location>
        <begin position="520"/>
        <end position="540"/>
    </location>
</feature>
<dbReference type="VEuPathDB" id="FungiDB:EYZ11_002037"/>
<feature type="compositionally biased region" description="Polar residues" evidence="9">
    <location>
        <begin position="525"/>
        <end position="540"/>
    </location>
</feature>
<keyword evidence="4" id="KW-0862">Zinc</keyword>
<sequence length="743" mass="83139">MSTQGVNTPTHRHPRRRVLLSSCPSLPTSSNSLDSGTQSSPRLRKGETFHPSKRPPTSRDPLMSFPLLPRRSPTCPEALEAIAAGQQRMANILDNLELDTFRSDSPDNADDFSPAPRRIRRTPARLQTTEESDGESEHSRPMLQKESPAKVRRVNCHASDSGLGTSICSAETMPSKNIMATAGPLSQEKPSTTTHKLSNNARLAIEGRVLFPLLKEEKFRPYHTLVRRAHERIEKEQIVCLRDLEKTLLMSAPDVKARIRTYFEFCQVTISCLFGTVPHLNDRDLRMPTDRPYTNGYFLDLVSQINRFKSMRESARGIQLRAEAHKQGEKADGILYVVPPWHGKSLDSNFDSELRLTLEGGYAKTGRPAELVAHKDGESISMRTGEAYNENASVCMKRKAEDGVVRSMARRKKNAPPMDINKKCEFCDKVFQRPCDLTKHEKTHSRPFKCAEPTCKYHELGFPTEKETERHYNDKHCNTPVMYKCLFPNCSYQSKRQSNCKQHMEKTHKWKYVRSKNNGRIAKRTTPQRGSSRASSQTHEIGTPINKQVPELSTPTTGGISSPGEHLEHLVTHPQDMSLSFAGPLPTKTDDFQLFSNGSSMGGSPCEYNDFRTLPSTSTSFDMGPQMGGVATPNSGSAEFLTPATGTTHSPYEPVSTYPENSMFSFADPFAQIKPDDSLLFMNSGFGELPSMFDDPLACLPEPAYEPGPIDFDGLPKLDGDANILCNMDPWEDFFNRNDHGAM</sequence>